<gene>
    <name evidence="4" type="ORF">GM658_22765</name>
</gene>
<evidence type="ECO:0000313" key="4">
    <source>
        <dbReference type="EMBL" id="MTW13435.1"/>
    </source>
</evidence>
<dbReference type="Pfam" id="PF13511">
    <property type="entry name" value="DUF4124"/>
    <property type="match status" value="1"/>
</dbReference>
<feature type="domain" description="DUF4124" evidence="3">
    <location>
        <begin position="12"/>
        <end position="57"/>
    </location>
</feature>
<keyword evidence="5" id="KW-1185">Reference proteome</keyword>
<dbReference type="EMBL" id="WNKX01000022">
    <property type="protein sequence ID" value="MTW13435.1"/>
    <property type="molecule type" value="Genomic_DNA"/>
</dbReference>
<organism evidence="4 5">
    <name type="scientific">Massilia eburnea</name>
    <dbReference type="NCBI Taxonomy" id="1776165"/>
    <lineage>
        <taxon>Bacteria</taxon>
        <taxon>Pseudomonadati</taxon>
        <taxon>Pseudomonadota</taxon>
        <taxon>Betaproteobacteria</taxon>
        <taxon>Burkholderiales</taxon>
        <taxon>Oxalobacteraceae</taxon>
        <taxon>Telluria group</taxon>
        <taxon>Massilia</taxon>
    </lineage>
</organism>
<reference evidence="4 5" key="1">
    <citation type="submission" date="2019-11" db="EMBL/GenBank/DDBJ databases">
        <title>Type strains purchased from KCTC, JCM and DSMZ.</title>
        <authorList>
            <person name="Lu H."/>
        </authorList>
    </citation>
    <scope>NUCLEOTIDE SEQUENCE [LARGE SCALE GENOMIC DNA]</scope>
    <source>
        <strain evidence="4 5">JCM 31587</strain>
    </source>
</reference>
<feature type="compositionally biased region" description="Basic and acidic residues" evidence="1">
    <location>
        <begin position="93"/>
        <end position="122"/>
    </location>
</feature>
<protein>
    <submittedName>
        <fullName evidence="4">DUF4124 domain-containing protein</fullName>
    </submittedName>
</protein>
<feature type="compositionally biased region" description="Basic and acidic residues" evidence="1">
    <location>
        <begin position="155"/>
        <end position="167"/>
    </location>
</feature>
<feature type="region of interest" description="Disordered" evidence="1">
    <location>
        <begin position="34"/>
        <end position="122"/>
    </location>
</feature>
<dbReference type="RefSeq" id="WP_155456356.1">
    <property type="nucleotide sequence ID" value="NZ_WNKX01000022.1"/>
</dbReference>
<evidence type="ECO:0000313" key="5">
    <source>
        <dbReference type="Proteomes" id="UP000472320"/>
    </source>
</evidence>
<keyword evidence="2" id="KW-0732">Signal</keyword>
<dbReference type="InterPro" id="IPR025392">
    <property type="entry name" value="DUF4124"/>
</dbReference>
<feature type="region of interest" description="Disordered" evidence="1">
    <location>
        <begin position="138"/>
        <end position="174"/>
    </location>
</feature>
<comment type="caution">
    <text evidence="4">The sequence shown here is derived from an EMBL/GenBank/DDBJ whole genome shotgun (WGS) entry which is preliminary data.</text>
</comment>
<feature type="chain" id="PRO_5026805860" evidence="2">
    <location>
        <begin position="24"/>
        <end position="174"/>
    </location>
</feature>
<evidence type="ECO:0000259" key="3">
    <source>
        <dbReference type="Pfam" id="PF13511"/>
    </source>
</evidence>
<sequence>MNQRITRLALATALIACTSLAQAQWMWVNEKGVKQLSDQPPPPGTPANKILKAPRGAGVADLRNEMAPAPAEGDDAAAADTKAPKPKPTLAERNADFNKRQKENAEKTAKAEEEAKREAERKKYCTEAKANIGLLESGARISDTAPNGERTFLSDQDRARKIKEQRESVNSTCK</sequence>
<evidence type="ECO:0000256" key="2">
    <source>
        <dbReference type="SAM" id="SignalP"/>
    </source>
</evidence>
<accession>A0A6L6QMN7</accession>
<dbReference type="AlphaFoldDB" id="A0A6L6QMN7"/>
<proteinExistence type="predicted"/>
<name>A0A6L6QMN7_9BURK</name>
<feature type="signal peptide" evidence="2">
    <location>
        <begin position="1"/>
        <end position="23"/>
    </location>
</feature>
<dbReference type="OrthoDB" id="9181422at2"/>
<dbReference type="Proteomes" id="UP000472320">
    <property type="component" value="Unassembled WGS sequence"/>
</dbReference>
<evidence type="ECO:0000256" key="1">
    <source>
        <dbReference type="SAM" id="MobiDB-lite"/>
    </source>
</evidence>